<evidence type="ECO:0000313" key="2">
    <source>
        <dbReference type="Proteomes" id="UP000011201"/>
    </source>
</evidence>
<name>L8N556_9CYAN</name>
<dbReference type="Proteomes" id="UP000011201">
    <property type="component" value="Unassembled WGS sequence"/>
</dbReference>
<evidence type="ECO:0000313" key="1">
    <source>
        <dbReference type="EMBL" id="ELS33358.1"/>
    </source>
</evidence>
<accession>L8N556</accession>
<dbReference type="EMBL" id="ALWB01000046">
    <property type="protein sequence ID" value="ELS33358.1"/>
    <property type="molecule type" value="Genomic_DNA"/>
</dbReference>
<keyword evidence="2" id="KW-1185">Reference proteome</keyword>
<proteinExistence type="predicted"/>
<organism evidence="1 2">
    <name type="scientific">Pseudanabaena biceps PCC 7429</name>
    <dbReference type="NCBI Taxonomy" id="927668"/>
    <lineage>
        <taxon>Bacteria</taxon>
        <taxon>Bacillati</taxon>
        <taxon>Cyanobacteriota</taxon>
        <taxon>Cyanophyceae</taxon>
        <taxon>Pseudanabaenales</taxon>
        <taxon>Pseudanabaenaceae</taxon>
        <taxon>Pseudanabaena</taxon>
    </lineage>
</organism>
<protein>
    <submittedName>
        <fullName evidence="1">Uncharacterized protein</fullName>
    </submittedName>
</protein>
<reference evidence="1 2" key="1">
    <citation type="journal article" date="2013" name="Proc. Natl. Acad. Sci. U.S.A.">
        <title>Improving the coverage of the cyanobacterial phylum using diversity-driven genome sequencing.</title>
        <authorList>
            <person name="Shih P.M."/>
            <person name="Wu D."/>
            <person name="Latifi A."/>
            <person name="Axen S.D."/>
            <person name="Fewer D.P."/>
            <person name="Talla E."/>
            <person name="Calteau A."/>
            <person name="Cai F."/>
            <person name="Tandeau de Marsac N."/>
            <person name="Rippka R."/>
            <person name="Herdman M."/>
            <person name="Sivonen K."/>
            <person name="Coursin T."/>
            <person name="Laurent T."/>
            <person name="Goodwin L."/>
            <person name="Nolan M."/>
            <person name="Davenport K.W."/>
            <person name="Han C.S."/>
            <person name="Rubin E.M."/>
            <person name="Eisen J.A."/>
            <person name="Woyke T."/>
            <person name="Gugger M."/>
            <person name="Kerfeld C.A."/>
        </authorList>
    </citation>
    <scope>NUCLEOTIDE SEQUENCE [LARGE SCALE GENOMIC DNA]</scope>
    <source>
        <strain evidence="1 2">PCC 7429</strain>
    </source>
</reference>
<dbReference type="AlphaFoldDB" id="L8N556"/>
<comment type="caution">
    <text evidence="1">The sequence shown here is derived from an EMBL/GenBank/DDBJ whole genome shotgun (WGS) entry which is preliminary data.</text>
</comment>
<gene>
    <name evidence="1" type="ORF">Pse7429DRAFT_1791</name>
</gene>
<sequence>MKQKTNHSQGFTILLYLWQNKKTAIISQVSWKIHVLSNIT</sequence>